<feature type="compositionally biased region" description="Basic and acidic residues" evidence="1">
    <location>
        <begin position="93"/>
        <end position="115"/>
    </location>
</feature>
<dbReference type="CDD" id="cd14688">
    <property type="entry name" value="bZIP_YAP"/>
    <property type="match status" value="1"/>
</dbReference>
<organism evidence="3 4">
    <name type="scientific">Coccomyxa viridis</name>
    <dbReference type="NCBI Taxonomy" id="1274662"/>
    <lineage>
        <taxon>Eukaryota</taxon>
        <taxon>Viridiplantae</taxon>
        <taxon>Chlorophyta</taxon>
        <taxon>core chlorophytes</taxon>
        <taxon>Trebouxiophyceae</taxon>
        <taxon>Trebouxiophyceae incertae sedis</taxon>
        <taxon>Coccomyxaceae</taxon>
        <taxon>Coccomyxa</taxon>
    </lineage>
</organism>
<dbReference type="SUPFAM" id="SSF57959">
    <property type="entry name" value="Leucine zipper domain"/>
    <property type="match status" value="1"/>
</dbReference>
<name>A0ABP1FER4_9CHLO</name>
<evidence type="ECO:0000313" key="4">
    <source>
        <dbReference type="Proteomes" id="UP001497392"/>
    </source>
</evidence>
<dbReference type="InterPro" id="IPR046347">
    <property type="entry name" value="bZIP_sf"/>
</dbReference>
<sequence length="441" mass="49352">MPRDDAFDDWLNGYLAEVLPAQQTEQEAPAQMPLLPDVPKKRFPWEEGAAPTPGHDIGSSTSGDTPHEQGHAQTQPSHEEDLEDSKSTNRAARIADKNRRAQKRFREREKQRKATLETQVAELSARLSEVTQEKARLESRNNVLEKVVKLKEQYIANLESRPSVEEDDDRPPMNRNLHAALCKFYDVVKRKPSKYASGESIPMSTIHTTHKAYIDELAQTLMEGADDPSTLAHARMVELINANRDIQAQLAVLSDRLYKAIRAEQVMPGVSPAKRPDLAHWRTVLGAVGLTEQQKEAVLAARHDLLSRMTSVLEERQSLVNSLQDVQHSAPGGEADQYTKQIERQRALEMLQKNLKEEYRAVVDYEVAFFNTILTPLQQARMQVAAYPWPTDSLAICSIVAEETGQAGQLAQPGQDDFMALLTGLPDRSPFRALATPMPVG</sequence>
<dbReference type="PROSITE" id="PS00036">
    <property type="entry name" value="BZIP_BASIC"/>
    <property type="match status" value="1"/>
</dbReference>
<evidence type="ECO:0000259" key="2">
    <source>
        <dbReference type="PROSITE" id="PS00036"/>
    </source>
</evidence>
<proteinExistence type="predicted"/>
<accession>A0ABP1FER4</accession>
<comment type="caution">
    <text evidence="3">The sequence shown here is derived from an EMBL/GenBank/DDBJ whole genome shotgun (WGS) entry which is preliminary data.</text>
</comment>
<dbReference type="EMBL" id="CAXHTA020000001">
    <property type="protein sequence ID" value="CAL5218365.1"/>
    <property type="molecule type" value="Genomic_DNA"/>
</dbReference>
<reference evidence="3 4" key="1">
    <citation type="submission" date="2024-06" db="EMBL/GenBank/DDBJ databases">
        <authorList>
            <person name="Kraege A."/>
            <person name="Thomma B."/>
        </authorList>
    </citation>
    <scope>NUCLEOTIDE SEQUENCE [LARGE SCALE GENOMIC DNA]</scope>
</reference>
<keyword evidence="4" id="KW-1185">Reference proteome</keyword>
<feature type="domain" description="BZIP" evidence="2">
    <location>
        <begin position="93"/>
        <end position="108"/>
    </location>
</feature>
<gene>
    <name evidence="3" type="primary">g33</name>
    <name evidence="3" type="ORF">VP750_LOCUS24</name>
</gene>
<evidence type="ECO:0000313" key="3">
    <source>
        <dbReference type="EMBL" id="CAL5218365.1"/>
    </source>
</evidence>
<dbReference type="Gene3D" id="1.20.5.170">
    <property type="match status" value="1"/>
</dbReference>
<dbReference type="InterPro" id="IPR004827">
    <property type="entry name" value="bZIP"/>
</dbReference>
<feature type="compositionally biased region" description="Low complexity" evidence="1">
    <location>
        <begin position="21"/>
        <end position="31"/>
    </location>
</feature>
<feature type="region of interest" description="Disordered" evidence="1">
    <location>
        <begin position="21"/>
        <end position="116"/>
    </location>
</feature>
<protein>
    <submittedName>
        <fullName evidence="3">G33 protein</fullName>
    </submittedName>
</protein>
<evidence type="ECO:0000256" key="1">
    <source>
        <dbReference type="SAM" id="MobiDB-lite"/>
    </source>
</evidence>
<dbReference type="Proteomes" id="UP001497392">
    <property type="component" value="Unassembled WGS sequence"/>
</dbReference>